<dbReference type="InterPro" id="IPR036615">
    <property type="entry name" value="Mur_ligase_C_dom_sf"/>
</dbReference>
<dbReference type="SUPFAM" id="SSF53623">
    <property type="entry name" value="MurD-like peptide ligases, catalytic domain"/>
    <property type="match status" value="1"/>
</dbReference>
<dbReference type="GO" id="GO:0071160">
    <property type="term" value="F:cyanophycin synthetase activity (L-aspartate-adding)"/>
    <property type="evidence" value="ECO:0007669"/>
    <property type="project" value="UniProtKB-EC"/>
</dbReference>
<dbReference type="InterPro" id="IPR013221">
    <property type="entry name" value="Mur_ligase_cen"/>
</dbReference>
<dbReference type="AlphaFoldDB" id="A0A136KEM3"/>
<organism evidence="2 3">
    <name type="scientific">candidate division WS6 bacterium OLB21</name>
    <dbReference type="NCBI Taxonomy" id="1617427"/>
    <lineage>
        <taxon>Bacteria</taxon>
        <taxon>Candidatus Dojkabacteria</taxon>
    </lineage>
</organism>
<dbReference type="EC" id="6.3.2.29" evidence="2"/>
<comment type="caution">
    <text evidence="2">The sequence shown here is derived from an EMBL/GenBank/DDBJ whole genome shotgun (WGS) entry which is preliminary data.</text>
</comment>
<sequence>MLSKDTFPKVLVTGTKGKTSIVHLISTILRSTRNNILRVDTGGSYLNEKQITSYDDSVRNFGKSPNVRPGRYLYWHLKNLPSNEINTFMTVLEGALSCSHEGTGLEEYGGHDIGILSNIFRDHINFETIKNEDDIYDRKSFVFKQICSNGLFITTLDNKYNLRALNESTLQEKSIRKIAISIDIKPEQVHETMHKYNLEDILYLDNGEAKSERKGKIFKLTDYPYYLDGFGTAMLTNALIASAACLEYLNPKTIEEVLTSYRIPKEYGRMLVYKRGEQHIVLDYAHEIESLKIVTETFRKYYKKDPYIITRVASDRKDGFLKEFADKLSLLENIKGLTIYDRIDGINSKMYRVGKLKREIGESSGLIYKRLKNNNPLYPIKWILNEQDALSDACANDQKLIILIHSNLDKSIKLLEQNGFVRDK</sequence>
<dbReference type="Pfam" id="PF08245">
    <property type="entry name" value="Mur_ligase_M"/>
    <property type="match status" value="1"/>
</dbReference>
<proteinExistence type="predicted"/>
<dbReference type="PANTHER" id="PTHR23135:SF18">
    <property type="entry name" value="CYANOPHYCIN SYNTHETASE"/>
    <property type="match status" value="1"/>
</dbReference>
<dbReference type="SUPFAM" id="SSF53244">
    <property type="entry name" value="MurD-like peptide ligases, peptide-binding domain"/>
    <property type="match status" value="1"/>
</dbReference>
<evidence type="ECO:0000259" key="1">
    <source>
        <dbReference type="Pfam" id="PF08245"/>
    </source>
</evidence>
<dbReference type="Gene3D" id="3.40.1190.10">
    <property type="entry name" value="Mur-like, catalytic domain"/>
    <property type="match status" value="1"/>
</dbReference>
<dbReference type="Proteomes" id="UP000070449">
    <property type="component" value="Unassembled WGS sequence"/>
</dbReference>
<accession>A0A136KEM3</accession>
<feature type="domain" description="Mur ligase central" evidence="1">
    <location>
        <begin position="12"/>
        <end position="244"/>
    </location>
</feature>
<dbReference type="EMBL" id="JYPD01000029">
    <property type="protein sequence ID" value="KXK07861.1"/>
    <property type="molecule type" value="Genomic_DNA"/>
</dbReference>
<gene>
    <name evidence="2" type="primary">cphA</name>
    <name evidence="2" type="ORF">UZ20_WS6002001078</name>
</gene>
<dbReference type="PANTHER" id="PTHR23135">
    <property type="entry name" value="MUR LIGASE FAMILY MEMBER"/>
    <property type="match status" value="1"/>
</dbReference>
<reference evidence="2 3" key="1">
    <citation type="submission" date="2015-02" db="EMBL/GenBank/DDBJ databases">
        <title>Improved understanding of the partial-nitritation anammox process through 23 genomes representing the majority of the microbial community.</title>
        <authorList>
            <person name="Speth D.R."/>
            <person name="In T Zandt M."/>
            <person name="Guerrero Cruz S."/>
            <person name="Jetten M.S."/>
            <person name="Dutilh B.E."/>
        </authorList>
    </citation>
    <scope>NUCLEOTIDE SEQUENCE [LARGE SCALE GENOMIC DNA]</scope>
    <source>
        <strain evidence="2">OLB21</strain>
    </source>
</reference>
<dbReference type="GO" id="GO:0005524">
    <property type="term" value="F:ATP binding"/>
    <property type="evidence" value="ECO:0007669"/>
    <property type="project" value="InterPro"/>
</dbReference>
<dbReference type="Gene3D" id="3.90.190.20">
    <property type="entry name" value="Mur ligase, C-terminal domain"/>
    <property type="match status" value="1"/>
</dbReference>
<evidence type="ECO:0000313" key="2">
    <source>
        <dbReference type="EMBL" id="KXK07861.1"/>
    </source>
</evidence>
<protein>
    <submittedName>
        <fullName evidence="2">Cyanophycin synthetase</fullName>
        <ecNumber evidence="2">6.3.2.29</ecNumber>
    </submittedName>
</protein>
<evidence type="ECO:0000313" key="3">
    <source>
        <dbReference type="Proteomes" id="UP000070449"/>
    </source>
</evidence>
<keyword evidence="2" id="KW-0436">Ligase</keyword>
<dbReference type="STRING" id="1617427.UZ20_WS6002001078"/>
<dbReference type="InterPro" id="IPR036565">
    <property type="entry name" value="Mur-like_cat_sf"/>
</dbReference>
<name>A0A136KEM3_9BACT</name>